<keyword evidence="2" id="KW-0689">Ribosomal protein</keyword>
<dbReference type="Gene3D" id="3.30.70.330">
    <property type="match status" value="1"/>
</dbReference>
<evidence type="ECO:0000313" key="6">
    <source>
        <dbReference type="Proteomes" id="UP001472677"/>
    </source>
</evidence>
<sequence length="145" mass="16353">MASSFIDLPMKLLTPSSSNNIKEFALKTVPAASKTEIKSFLQSMYGLQVEKVRTLNMQGKKKRRGGHLIARPNYKKAYVTLKNPFVFASDFFPVGAMEEDTQGMNKLSNNVRKRGEWKALQLGAKNDFRVKLGNLSYSQKRSTES</sequence>
<comment type="similarity">
    <text evidence="1">Belongs to the universal ribosomal protein uL23 family.</text>
</comment>
<dbReference type="InterPro" id="IPR012677">
    <property type="entry name" value="Nucleotide-bd_a/b_plait_sf"/>
</dbReference>
<name>A0ABR2ENN2_9ROSI</name>
<organism evidence="5 6">
    <name type="scientific">Hibiscus sabdariffa</name>
    <name type="common">roselle</name>
    <dbReference type="NCBI Taxonomy" id="183260"/>
    <lineage>
        <taxon>Eukaryota</taxon>
        <taxon>Viridiplantae</taxon>
        <taxon>Streptophyta</taxon>
        <taxon>Embryophyta</taxon>
        <taxon>Tracheophyta</taxon>
        <taxon>Spermatophyta</taxon>
        <taxon>Magnoliopsida</taxon>
        <taxon>eudicotyledons</taxon>
        <taxon>Gunneridae</taxon>
        <taxon>Pentapetalae</taxon>
        <taxon>rosids</taxon>
        <taxon>malvids</taxon>
        <taxon>Malvales</taxon>
        <taxon>Malvaceae</taxon>
        <taxon>Malvoideae</taxon>
        <taxon>Hibiscus</taxon>
    </lineage>
</organism>
<keyword evidence="6" id="KW-1185">Reference proteome</keyword>
<evidence type="ECO:0000256" key="1">
    <source>
        <dbReference type="ARBA" id="ARBA00006700"/>
    </source>
</evidence>
<gene>
    <name evidence="5" type="ORF">V6N12_010812</name>
</gene>
<dbReference type="EMBL" id="JBBPBM010000012">
    <property type="protein sequence ID" value="KAK8562742.1"/>
    <property type="molecule type" value="Genomic_DNA"/>
</dbReference>
<evidence type="ECO:0000256" key="4">
    <source>
        <dbReference type="ARBA" id="ARBA00039977"/>
    </source>
</evidence>
<protein>
    <recommendedName>
        <fullName evidence="4">Large ribosomal subunit protein uL23m</fullName>
    </recommendedName>
</protein>
<evidence type="ECO:0000256" key="2">
    <source>
        <dbReference type="ARBA" id="ARBA00022980"/>
    </source>
</evidence>
<comment type="caution">
    <text evidence="5">The sequence shown here is derived from an EMBL/GenBank/DDBJ whole genome shotgun (WGS) entry which is preliminary data.</text>
</comment>
<evidence type="ECO:0000256" key="3">
    <source>
        <dbReference type="ARBA" id="ARBA00023274"/>
    </source>
</evidence>
<dbReference type="PANTHER" id="PTHR12059:SF5">
    <property type="entry name" value="LARGE RIBOSOMAL SUBUNIT PROTEIN UL23M"/>
    <property type="match status" value="1"/>
</dbReference>
<dbReference type="SUPFAM" id="SSF54189">
    <property type="entry name" value="Ribosomal proteins S24e, L23 and L15e"/>
    <property type="match status" value="1"/>
</dbReference>
<dbReference type="Proteomes" id="UP001472677">
    <property type="component" value="Unassembled WGS sequence"/>
</dbReference>
<reference evidence="5 6" key="1">
    <citation type="journal article" date="2024" name="G3 (Bethesda)">
        <title>Genome assembly of Hibiscus sabdariffa L. provides insights into metabolisms of medicinal natural products.</title>
        <authorList>
            <person name="Kim T."/>
        </authorList>
    </citation>
    <scope>NUCLEOTIDE SEQUENCE [LARGE SCALE GENOMIC DNA]</scope>
    <source>
        <strain evidence="5">TK-2024</strain>
        <tissue evidence="5">Old leaves</tissue>
    </source>
</reference>
<proteinExistence type="inferred from homology"/>
<keyword evidence="3" id="KW-0687">Ribonucleoprotein</keyword>
<dbReference type="InterPro" id="IPR013025">
    <property type="entry name" value="Ribosomal_uL23-like"/>
</dbReference>
<dbReference type="PANTHER" id="PTHR12059">
    <property type="entry name" value="RIBOSOMAL PROTEIN L23-RELATED"/>
    <property type="match status" value="1"/>
</dbReference>
<accession>A0ABR2ENN2</accession>
<dbReference type="InterPro" id="IPR012678">
    <property type="entry name" value="Ribosomal_uL23/eL15/eS24_sf"/>
</dbReference>
<dbReference type="Pfam" id="PF00276">
    <property type="entry name" value="Ribosomal_L23"/>
    <property type="match status" value="1"/>
</dbReference>
<evidence type="ECO:0000313" key="5">
    <source>
        <dbReference type="EMBL" id="KAK8562742.1"/>
    </source>
</evidence>